<evidence type="ECO:0000256" key="1">
    <source>
        <dbReference type="SAM" id="Phobius"/>
    </source>
</evidence>
<evidence type="ECO:0000313" key="2">
    <source>
        <dbReference type="EMBL" id="SCG80655.1"/>
    </source>
</evidence>
<reference evidence="2 3" key="1">
    <citation type="submission" date="2016-06" db="EMBL/GenBank/DDBJ databases">
        <authorList>
            <person name="Kjaerup R.B."/>
            <person name="Dalgaard T.S."/>
            <person name="Juul-Madsen H.R."/>
        </authorList>
    </citation>
    <scope>NUCLEOTIDE SEQUENCE [LARGE SCALE GENOMIC DNA]</scope>
    <source>
        <strain evidence="2 3">DSM 43904</strain>
    </source>
</reference>
<evidence type="ECO:0000313" key="3">
    <source>
        <dbReference type="Proteomes" id="UP000198217"/>
    </source>
</evidence>
<gene>
    <name evidence="2" type="ORF">GA0070609_6564</name>
</gene>
<accession>A0A1C5KCT2</accession>
<organism evidence="2 3">
    <name type="scientific">Micromonospora echinaurantiaca</name>
    <dbReference type="NCBI Taxonomy" id="47857"/>
    <lineage>
        <taxon>Bacteria</taxon>
        <taxon>Bacillati</taxon>
        <taxon>Actinomycetota</taxon>
        <taxon>Actinomycetes</taxon>
        <taxon>Micromonosporales</taxon>
        <taxon>Micromonosporaceae</taxon>
        <taxon>Micromonospora</taxon>
    </lineage>
</organism>
<dbReference type="RefSeq" id="WP_088997290.1">
    <property type="nucleotide sequence ID" value="NZ_LT607750.1"/>
</dbReference>
<keyword evidence="3" id="KW-1185">Reference proteome</keyword>
<dbReference type="Proteomes" id="UP000198217">
    <property type="component" value="Chromosome I"/>
</dbReference>
<keyword evidence="1" id="KW-1133">Transmembrane helix</keyword>
<sequence>MASRGKSKLWQYWGYGVLAVLLLSLGSATFGPAVYLVLLGLLLVFVLFTAPVYCGAINRRRGNAVEFCRNNSTGLILGCHLRQHKFQKLGREWWSLGWRQKTEGLWTGGQAKMATLSFVVGSVVSVVGLLK</sequence>
<dbReference type="EMBL" id="LT607750">
    <property type="protein sequence ID" value="SCG80655.1"/>
    <property type="molecule type" value="Genomic_DNA"/>
</dbReference>
<proteinExistence type="predicted"/>
<protein>
    <submittedName>
        <fullName evidence="2">Uncharacterized protein</fullName>
    </submittedName>
</protein>
<name>A0A1C5KCT2_9ACTN</name>
<keyword evidence="1" id="KW-0812">Transmembrane</keyword>
<feature type="transmembrane region" description="Helical" evidence="1">
    <location>
        <begin position="12"/>
        <end position="30"/>
    </location>
</feature>
<feature type="transmembrane region" description="Helical" evidence="1">
    <location>
        <begin position="36"/>
        <end position="54"/>
    </location>
</feature>
<dbReference type="AlphaFoldDB" id="A0A1C5KCT2"/>
<keyword evidence="1" id="KW-0472">Membrane</keyword>